<dbReference type="PANTHER" id="PTHR36842:SF1">
    <property type="entry name" value="PROTEIN TOLB"/>
    <property type="match status" value="1"/>
</dbReference>
<dbReference type="PANTHER" id="PTHR36842">
    <property type="entry name" value="PROTEIN TOLB HOMOLOG"/>
    <property type="match status" value="1"/>
</dbReference>
<dbReference type="InterPro" id="IPR011659">
    <property type="entry name" value="WD40"/>
</dbReference>
<dbReference type="InterPro" id="IPR011042">
    <property type="entry name" value="6-blade_b-propeller_TolB-like"/>
</dbReference>
<evidence type="ECO:0000313" key="3">
    <source>
        <dbReference type="EMBL" id="ABJ12852.1"/>
    </source>
</evidence>
<comment type="similarity">
    <text evidence="1">Belongs to the TolB family.</text>
</comment>
<evidence type="ECO:0000256" key="1">
    <source>
        <dbReference type="ARBA" id="ARBA00009820"/>
    </source>
</evidence>
<organism evidence="3 4">
    <name type="scientific">Pseudomonas aeruginosa (strain UCBPP-PA14)</name>
    <dbReference type="NCBI Taxonomy" id="208963"/>
    <lineage>
        <taxon>Bacteria</taxon>
        <taxon>Pseudomonadati</taxon>
        <taxon>Pseudomonadota</taxon>
        <taxon>Gammaproteobacteria</taxon>
        <taxon>Pseudomonadales</taxon>
        <taxon>Pseudomonadaceae</taxon>
        <taxon>Pseudomonas</taxon>
    </lineage>
</organism>
<dbReference type="RefSeq" id="WP_003092265.1">
    <property type="nucleotide sequence ID" value="NC_008463.1"/>
</dbReference>
<dbReference type="EMBL" id="CP000438">
    <property type="protein sequence ID" value="ABJ12852.1"/>
    <property type="molecule type" value="Genomic_DNA"/>
</dbReference>
<dbReference type="Pfam" id="PF07676">
    <property type="entry name" value="PD40"/>
    <property type="match status" value="1"/>
</dbReference>
<name>A0A0H2ZDG7_PSEAB</name>
<sequence>MNIAPLKVSLLSLALLLSPVASLPAHAACTANLALQPASSLPALGGRLVYHSYMEYGDGSSNLYLHDFKSKSTRQLNQPGWNIEDPMNAHFSPDGRYLTFMGRQNGAWHVFAWAIGGTQAPSNLTAAIGGRNEDPKFSFDGRQVVLKHEGDIRLATLVFNGDGSVGVSAWKAVTSDGWSTEESMPFLTPSGKYVVYATGAGDSLRVVRRNLENGQVSPLATPAAGGRDYYPVVRDYTAYFLSRTQPAGNDQLAMVVPNSPPGTPAILPLNHCQGDNSDAAPVNEDYLIFSSTSFDPTYSLLLGDIAAARVWRLDPAQINLPDGRQKLGASYTAAR</sequence>
<proteinExistence type="inferred from homology"/>
<dbReference type="HOGENOM" id="CLU_870515_0_0_6"/>
<dbReference type="AlphaFoldDB" id="A0A0H2ZDG7"/>
<feature type="chain" id="PRO_5030007644" evidence="2">
    <location>
        <begin position="28"/>
        <end position="335"/>
    </location>
</feature>
<gene>
    <name evidence="3" type="ordered locus">PA14_17510</name>
</gene>
<accession>A0A0H2ZDG7</accession>
<reference evidence="3 4" key="1">
    <citation type="journal article" date="2006" name="Genome Biol.">
        <title>Genomic analysis reveals that Pseudomonas aeruginosa virulence is combinatorial.</title>
        <authorList>
            <person name="Lee D.G."/>
            <person name="Urbach J.M."/>
            <person name="Wu G."/>
            <person name="Liberati N.T."/>
            <person name="Feinbaum R.L."/>
            <person name="Miyata S."/>
            <person name="Diggins L.T."/>
            <person name="He J."/>
            <person name="Saucier M."/>
            <person name="Deziel E."/>
            <person name="Friedman L."/>
            <person name="Li L."/>
            <person name="Grills G."/>
            <person name="Montgomery K."/>
            <person name="Kucherlapati R."/>
            <person name="Rahme L.G."/>
            <person name="Ausubel F.M."/>
        </authorList>
    </citation>
    <scope>NUCLEOTIDE SEQUENCE [LARGE SCALE GENOMIC DNA]</scope>
    <source>
        <strain evidence="3 4">UCBPP-PA14</strain>
    </source>
</reference>
<feature type="signal peptide" evidence="2">
    <location>
        <begin position="1"/>
        <end position="27"/>
    </location>
</feature>
<keyword evidence="2" id="KW-0732">Signal</keyword>
<dbReference type="Gene3D" id="2.120.10.30">
    <property type="entry name" value="TolB, C-terminal domain"/>
    <property type="match status" value="1"/>
</dbReference>
<protein>
    <submittedName>
        <fullName evidence="3">Putative TolB-like translocation protein</fullName>
    </submittedName>
</protein>
<dbReference type="BioCyc" id="PAER208963:G1G74-1443-MONOMER"/>
<dbReference type="KEGG" id="pau:PA14_17510"/>
<evidence type="ECO:0000256" key="2">
    <source>
        <dbReference type="SAM" id="SignalP"/>
    </source>
</evidence>
<dbReference type="SUPFAM" id="SSF69304">
    <property type="entry name" value="Tricorn protease N-terminal domain"/>
    <property type="match status" value="1"/>
</dbReference>
<evidence type="ECO:0000313" key="4">
    <source>
        <dbReference type="Proteomes" id="UP000000653"/>
    </source>
</evidence>
<dbReference type="Proteomes" id="UP000000653">
    <property type="component" value="Chromosome"/>
</dbReference>